<evidence type="ECO:0000313" key="2">
    <source>
        <dbReference type="EMBL" id="RYQ83154.1"/>
    </source>
</evidence>
<name>A0A444X0C0_ARAHY</name>
<evidence type="ECO:0008006" key="4">
    <source>
        <dbReference type="Google" id="ProtNLM"/>
    </source>
</evidence>
<evidence type="ECO:0000256" key="1">
    <source>
        <dbReference type="SAM" id="MobiDB-lite"/>
    </source>
</evidence>
<accession>A0A444X0C0</accession>
<proteinExistence type="predicted"/>
<dbReference type="Proteomes" id="UP000289738">
    <property type="component" value="Chromosome B10"/>
</dbReference>
<evidence type="ECO:0000313" key="3">
    <source>
        <dbReference type="Proteomes" id="UP000289738"/>
    </source>
</evidence>
<organism evidence="2 3">
    <name type="scientific">Arachis hypogaea</name>
    <name type="common">Peanut</name>
    <dbReference type="NCBI Taxonomy" id="3818"/>
    <lineage>
        <taxon>Eukaryota</taxon>
        <taxon>Viridiplantae</taxon>
        <taxon>Streptophyta</taxon>
        <taxon>Embryophyta</taxon>
        <taxon>Tracheophyta</taxon>
        <taxon>Spermatophyta</taxon>
        <taxon>Magnoliopsida</taxon>
        <taxon>eudicotyledons</taxon>
        <taxon>Gunneridae</taxon>
        <taxon>Pentapetalae</taxon>
        <taxon>rosids</taxon>
        <taxon>fabids</taxon>
        <taxon>Fabales</taxon>
        <taxon>Fabaceae</taxon>
        <taxon>Papilionoideae</taxon>
        <taxon>50 kb inversion clade</taxon>
        <taxon>dalbergioids sensu lato</taxon>
        <taxon>Dalbergieae</taxon>
        <taxon>Pterocarpus clade</taxon>
        <taxon>Arachis</taxon>
    </lineage>
</organism>
<dbReference type="EMBL" id="SDMP01000020">
    <property type="protein sequence ID" value="RYQ83154.1"/>
    <property type="molecule type" value="Genomic_DNA"/>
</dbReference>
<comment type="caution">
    <text evidence="2">The sequence shown here is derived from an EMBL/GenBank/DDBJ whole genome shotgun (WGS) entry which is preliminary data.</text>
</comment>
<protein>
    <recommendedName>
        <fullName evidence="4">Transposase MuDR plant domain-containing protein</fullName>
    </recommendedName>
</protein>
<gene>
    <name evidence="2" type="ORF">Ahy_B10g101776</name>
</gene>
<feature type="region of interest" description="Disordered" evidence="1">
    <location>
        <begin position="43"/>
        <end position="74"/>
    </location>
</feature>
<sequence length="187" mass="21502">MTHSITKGSYSDIGDTESSGTARTNMRKMMIDLNIPIKDSIEESHERSAIGGDPITDPYQINPISNGEKVEEEPEDIPNDKEETINYYTHSQLVFALTQPCIYERYDHLAHLASLNLDAMNQECSFDQGGPKDDPTNEFEVRQQFEDKQPVLMVVKIYNITRNVEYKILESDHLKYYVHCTQFRMGC</sequence>
<dbReference type="AlphaFoldDB" id="A0A444X0C0"/>
<feature type="region of interest" description="Disordered" evidence="1">
    <location>
        <begin position="1"/>
        <end position="25"/>
    </location>
</feature>
<reference evidence="2 3" key="1">
    <citation type="submission" date="2019-01" db="EMBL/GenBank/DDBJ databases">
        <title>Sequencing of cultivated peanut Arachis hypogaea provides insights into genome evolution and oil improvement.</title>
        <authorList>
            <person name="Chen X."/>
        </authorList>
    </citation>
    <scope>NUCLEOTIDE SEQUENCE [LARGE SCALE GENOMIC DNA]</scope>
    <source>
        <strain evidence="3">cv. Fuhuasheng</strain>
        <tissue evidence="2">Leaves</tissue>
    </source>
</reference>
<keyword evidence="3" id="KW-1185">Reference proteome</keyword>